<sequence length="249" mass="26861">MANAALQLMGFALAFLGSVGMIASIAMVQWKASSYVGDNIITAQALYQGLWMTCASQSTGQVQCKQYDSLLQLPAEIQVTRALMLVGILMSFFAILVESVGMKCTTCLGDNKQQKNKVALAGGVMFIVGGFCALLGTCMYANRIAQDFYSPFTPTNGRYEFGGALFVGWAAAALAMIGGGFLCCNCRGGAAGKSPRYPQARPAGAGGRVWTCWRRHSRSSTNKMSWRGEQGTWKKERVHLKHRNTHSVG</sequence>
<dbReference type="PRINTS" id="PR01077">
    <property type="entry name" value="CLAUDIN"/>
</dbReference>
<dbReference type="AlphaFoldDB" id="A0AAY4AVL5"/>
<keyword evidence="5 8" id="KW-0965">Cell junction</keyword>
<evidence type="ECO:0000256" key="3">
    <source>
        <dbReference type="ARBA" id="ARBA00022475"/>
    </source>
</evidence>
<dbReference type="InterPro" id="IPR004031">
    <property type="entry name" value="PMP22/EMP/MP20/Claudin"/>
</dbReference>
<evidence type="ECO:0000256" key="2">
    <source>
        <dbReference type="ARBA" id="ARBA00022427"/>
    </source>
</evidence>
<dbReference type="GeneTree" id="ENSGT00940000155387"/>
<reference evidence="9" key="2">
    <citation type="submission" date="2025-08" db="UniProtKB">
        <authorList>
            <consortium name="Ensembl"/>
        </authorList>
    </citation>
    <scope>IDENTIFICATION</scope>
</reference>
<dbReference type="InterPro" id="IPR006187">
    <property type="entry name" value="Claudin"/>
</dbReference>
<evidence type="ECO:0000256" key="7">
    <source>
        <dbReference type="ARBA" id="ARBA00023136"/>
    </source>
</evidence>
<feature type="transmembrane region" description="Helical" evidence="8">
    <location>
        <begin position="118"/>
        <end position="142"/>
    </location>
</feature>
<keyword evidence="2 8" id="KW-0796">Tight junction</keyword>
<dbReference type="PANTHER" id="PTHR12002">
    <property type="entry name" value="CLAUDIN"/>
    <property type="match status" value="1"/>
</dbReference>
<reference evidence="9" key="3">
    <citation type="submission" date="2025-09" db="UniProtKB">
        <authorList>
            <consortium name="Ensembl"/>
        </authorList>
    </citation>
    <scope>IDENTIFICATION</scope>
</reference>
<dbReference type="Proteomes" id="UP000694580">
    <property type="component" value="Chromosome 4"/>
</dbReference>
<evidence type="ECO:0000256" key="4">
    <source>
        <dbReference type="ARBA" id="ARBA00022692"/>
    </source>
</evidence>
<protein>
    <recommendedName>
        <fullName evidence="8">Claudin</fullName>
    </recommendedName>
</protein>
<evidence type="ECO:0000313" key="9">
    <source>
        <dbReference type="Ensembl" id="ENSDCDP00010012415.1"/>
    </source>
</evidence>
<keyword evidence="7 8" id="KW-0472">Membrane</keyword>
<evidence type="ECO:0000256" key="1">
    <source>
        <dbReference type="ARBA" id="ARBA00008295"/>
    </source>
</evidence>
<comment type="subcellular location">
    <subcellularLocation>
        <location evidence="8">Cell junction</location>
        <location evidence="8">Tight junction</location>
    </subcellularLocation>
    <subcellularLocation>
        <location evidence="8">Cell membrane</location>
        <topology evidence="8">Multi-pass membrane protein</topology>
    </subcellularLocation>
</comment>
<name>A0AAY4AVL5_9TELE</name>
<dbReference type="GO" id="GO:0005198">
    <property type="term" value="F:structural molecule activity"/>
    <property type="evidence" value="ECO:0007669"/>
    <property type="project" value="InterPro"/>
</dbReference>
<dbReference type="FunFam" id="1.20.140.150:FF:000001">
    <property type="entry name" value="Claudin"/>
    <property type="match status" value="1"/>
</dbReference>
<dbReference type="Gene3D" id="1.20.140.150">
    <property type="match status" value="1"/>
</dbReference>
<accession>A0AAY4AVL5</accession>
<evidence type="ECO:0000313" key="10">
    <source>
        <dbReference type="Proteomes" id="UP000694580"/>
    </source>
</evidence>
<dbReference type="Ensembl" id="ENSDCDT00010013011.1">
    <property type="protein sequence ID" value="ENSDCDP00010012415.1"/>
    <property type="gene ID" value="ENSDCDG00010005571.1"/>
</dbReference>
<dbReference type="Pfam" id="PF00822">
    <property type="entry name" value="PMP22_Claudin"/>
    <property type="match status" value="1"/>
</dbReference>
<dbReference type="GO" id="GO:0005886">
    <property type="term" value="C:plasma membrane"/>
    <property type="evidence" value="ECO:0007669"/>
    <property type="project" value="UniProtKB-SubCell"/>
</dbReference>
<evidence type="ECO:0000256" key="8">
    <source>
        <dbReference type="RuleBase" id="RU060637"/>
    </source>
</evidence>
<gene>
    <name evidence="9" type="primary">CLDN1</name>
</gene>
<keyword evidence="4 8" id="KW-0812">Transmembrane</keyword>
<dbReference type="PROSITE" id="PS01346">
    <property type="entry name" value="CLAUDIN"/>
    <property type="match status" value="1"/>
</dbReference>
<keyword evidence="10" id="KW-1185">Reference proteome</keyword>
<organism evidence="9 10">
    <name type="scientific">Denticeps clupeoides</name>
    <name type="common">denticle herring</name>
    <dbReference type="NCBI Taxonomy" id="299321"/>
    <lineage>
        <taxon>Eukaryota</taxon>
        <taxon>Metazoa</taxon>
        <taxon>Chordata</taxon>
        <taxon>Craniata</taxon>
        <taxon>Vertebrata</taxon>
        <taxon>Euteleostomi</taxon>
        <taxon>Actinopterygii</taxon>
        <taxon>Neopterygii</taxon>
        <taxon>Teleostei</taxon>
        <taxon>Clupei</taxon>
        <taxon>Clupeiformes</taxon>
        <taxon>Denticipitoidei</taxon>
        <taxon>Denticipitidae</taxon>
        <taxon>Denticeps</taxon>
    </lineage>
</organism>
<dbReference type="InterPro" id="IPR017974">
    <property type="entry name" value="Claudin_CS"/>
</dbReference>
<feature type="transmembrane region" description="Helical" evidence="8">
    <location>
        <begin position="162"/>
        <end position="184"/>
    </location>
</feature>
<dbReference type="GO" id="GO:0005923">
    <property type="term" value="C:bicellular tight junction"/>
    <property type="evidence" value="ECO:0007669"/>
    <property type="project" value="UniProtKB-SubCell"/>
</dbReference>
<evidence type="ECO:0000256" key="6">
    <source>
        <dbReference type="ARBA" id="ARBA00022989"/>
    </source>
</evidence>
<feature type="transmembrane region" description="Helical" evidence="8">
    <location>
        <begin position="79"/>
        <end position="97"/>
    </location>
</feature>
<comment type="caution">
    <text evidence="8">Lacks conserved residue(s) required for the propagation of feature annotation.</text>
</comment>
<comment type="similarity">
    <text evidence="1 8">Belongs to the claudin family.</text>
</comment>
<evidence type="ECO:0000256" key="5">
    <source>
        <dbReference type="ARBA" id="ARBA00022949"/>
    </source>
</evidence>
<comment type="function">
    <text evidence="8">Claudins function as major constituents of the tight junction complexes that regulate the permeability of epithelia.</text>
</comment>
<reference evidence="9 10" key="1">
    <citation type="submission" date="2020-06" db="EMBL/GenBank/DDBJ databases">
        <authorList>
            <consortium name="Wellcome Sanger Institute Data Sharing"/>
        </authorList>
    </citation>
    <scope>NUCLEOTIDE SEQUENCE [LARGE SCALE GENOMIC DNA]</scope>
</reference>
<keyword evidence="3 8" id="KW-1003">Cell membrane</keyword>
<keyword evidence="6 8" id="KW-1133">Transmembrane helix</keyword>
<proteinExistence type="inferred from homology"/>